<organism evidence="1 2">
    <name type="scientific">Corallococcus llansteffanensis</name>
    <dbReference type="NCBI Taxonomy" id="2316731"/>
    <lineage>
        <taxon>Bacteria</taxon>
        <taxon>Pseudomonadati</taxon>
        <taxon>Myxococcota</taxon>
        <taxon>Myxococcia</taxon>
        <taxon>Myxococcales</taxon>
        <taxon>Cystobacterineae</taxon>
        <taxon>Myxococcaceae</taxon>
        <taxon>Corallococcus</taxon>
    </lineage>
</organism>
<dbReference type="Proteomes" id="UP000272888">
    <property type="component" value="Unassembled WGS sequence"/>
</dbReference>
<comment type="caution">
    <text evidence="1">The sequence shown here is derived from an EMBL/GenBank/DDBJ whole genome shotgun (WGS) entry which is preliminary data.</text>
</comment>
<dbReference type="AlphaFoldDB" id="A0A3A8MWK3"/>
<evidence type="ECO:0000313" key="2">
    <source>
        <dbReference type="Proteomes" id="UP000272888"/>
    </source>
</evidence>
<evidence type="ECO:0000313" key="1">
    <source>
        <dbReference type="EMBL" id="RKH36648.1"/>
    </source>
</evidence>
<name>A0A3A8MWK3_9BACT</name>
<accession>A0A3A8MWK3</accession>
<reference evidence="2" key="1">
    <citation type="submission" date="2018-09" db="EMBL/GenBank/DDBJ databases">
        <authorList>
            <person name="Livingstone P.G."/>
            <person name="Whitworth D.E."/>
        </authorList>
    </citation>
    <scope>NUCLEOTIDE SEQUENCE [LARGE SCALE GENOMIC DNA]</scope>
    <source>
        <strain evidence="2">CA051B</strain>
    </source>
</reference>
<sequence>MSAGAVSTREGADVTVSPALVDVMSAGTASVVLVEAESEVLDSEVLTGAVVVSVVPSEVAPGVAVSVAPVGPASAEAFFAVRFAAAARGGVCASGSEMAAPGPVVSADSFAV</sequence>
<dbReference type="EMBL" id="RAWB01001001">
    <property type="protein sequence ID" value="RKH36648.1"/>
    <property type="molecule type" value="Genomic_DNA"/>
</dbReference>
<proteinExistence type="predicted"/>
<protein>
    <submittedName>
        <fullName evidence="1">Uncharacterized protein</fullName>
    </submittedName>
</protein>
<gene>
    <name evidence="1" type="ORF">D7V93_42860</name>
</gene>
<keyword evidence="2" id="KW-1185">Reference proteome</keyword>